<gene>
    <name evidence="8" type="ORF">ACFO4E_00145</name>
</gene>
<comment type="subcellular location">
    <subcellularLocation>
        <location evidence="1">Cell membrane</location>
        <topology evidence="1">Multi-pass membrane protein</topology>
    </subcellularLocation>
</comment>
<dbReference type="CDD" id="cd06173">
    <property type="entry name" value="MFS_MefA_like"/>
    <property type="match status" value="1"/>
</dbReference>
<proteinExistence type="predicted"/>
<evidence type="ECO:0000313" key="8">
    <source>
        <dbReference type="EMBL" id="MFC4560256.1"/>
    </source>
</evidence>
<feature type="transmembrane region" description="Helical" evidence="6">
    <location>
        <begin position="111"/>
        <end position="129"/>
    </location>
</feature>
<comment type="caution">
    <text evidence="8">The sequence shown here is derived from an EMBL/GenBank/DDBJ whole genome shotgun (WGS) entry which is preliminary data.</text>
</comment>
<keyword evidence="9" id="KW-1185">Reference proteome</keyword>
<dbReference type="InterPro" id="IPR011701">
    <property type="entry name" value="MFS"/>
</dbReference>
<feature type="transmembrane region" description="Helical" evidence="6">
    <location>
        <begin position="150"/>
        <end position="171"/>
    </location>
</feature>
<keyword evidence="3 6" id="KW-0812">Transmembrane</keyword>
<dbReference type="PANTHER" id="PTHR23513:SF11">
    <property type="entry name" value="STAPHYLOFERRIN A TRANSPORTER"/>
    <property type="match status" value="1"/>
</dbReference>
<accession>A0ABV9DPX3</accession>
<reference evidence="9" key="1">
    <citation type="journal article" date="2019" name="Int. J. Syst. Evol. Microbiol.">
        <title>The Global Catalogue of Microorganisms (GCM) 10K type strain sequencing project: providing services to taxonomists for standard genome sequencing and annotation.</title>
        <authorList>
            <consortium name="The Broad Institute Genomics Platform"/>
            <consortium name="The Broad Institute Genome Sequencing Center for Infectious Disease"/>
            <person name="Wu L."/>
            <person name="Ma J."/>
        </authorList>
    </citation>
    <scope>NUCLEOTIDE SEQUENCE [LARGE SCALE GENOMIC DNA]</scope>
    <source>
        <strain evidence="9">XZYJ18</strain>
    </source>
</reference>
<evidence type="ECO:0000256" key="3">
    <source>
        <dbReference type="ARBA" id="ARBA00022692"/>
    </source>
</evidence>
<keyword evidence="4 6" id="KW-1133">Transmembrane helix</keyword>
<dbReference type="PANTHER" id="PTHR23513">
    <property type="entry name" value="INTEGRAL MEMBRANE EFFLUX PROTEIN-RELATED"/>
    <property type="match status" value="1"/>
</dbReference>
<evidence type="ECO:0000256" key="1">
    <source>
        <dbReference type="ARBA" id="ARBA00004651"/>
    </source>
</evidence>
<evidence type="ECO:0000256" key="2">
    <source>
        <dbReference type="ARBA" id="ARBA00022475"/>
    </source>
</evidence>
<feature type="domain" description="Major facilitator superfamily (MFS) profile" evidence="7">
    <location>
        <begin position="19"/>
        <end position="405"/>
    </location>
</feature>
<dbReference type="InterPro" id="IPR020846">
    <property type="entry name" value="MFS_dom"/>
</dbReference>
<evidence type="ECO:0000256" key="4">
    <source>
        <dbReference type="ARBA" id="ARBA00022989"/>
    </source>
</evidence>
<feature type="transmembrane region" description="Helical" evidence="6">
    <location>
        <begin position="28"/>
        <end position="46"/>
    </location>
</feature>
<dbReference type="RefSeq" id="WP_378570265.1">
    <property type="nucleotide sequence ID" value="NZ_JBHSFQ010000001.1"/>
</dbReference>
<feature type="transmembrane region" description="Helical" evidence="6">
    <location>
        <begin position="177"/>
        <end position="197"/>
    </location>
</feature>
<feature type="transmembrane region" description="Helical" evidence="6">
    <location>
        <begin position="290"/>
        <end position="309"/>
    </location>
</feature>
<keyword evidence="5 6" id="KW-0472">Membrane</keyword>
<dbReference type="InterPro" id="IPR036259">
    <property type="entry name" value="MFS_trans_sf"/>
</dbReference>
<dbReference type="Gene3D" id="1.20.1250.20">
    <property type="entry name" value="MFS general substrate transporter like domains"/>
    <property type="match status" value="1"/>
</dbReference>
<feature type="transmembrane region" description="Helical" evidence="6">
    <location>
        <begin position="84"/>
        <end position="105"/>
    </location>
</feature>
<dbReference type="PROSITE" id="PS50850">
    <property type="entry name" value="MFS"/>
    <property type="match status" value="1"/>
</dbReference>
<feature type="transmembrane region" description="Helical" evidence="6">
    <location>
        <begin position="262"/>
        <end position="283"/>
    </location>
</feature>
<dbReference type="SUPFAM" id="SSF103473">
    <property type="entry name" value="MFS general substrate transporter"/>
    <property type="match status" value="1"/>
</dbReference>
<keyword evidence="2" id="KW-1003">Cell membrane</keyword>
<evidence type="ECO:0000256" key="6">
    <source>
        <dbReference type="SAM" id="Phobius"/>
    </source>
</evidence>
<feature type="transmembrane region" description="Helical" evidence="6">
    <location>
        <begin position="228"/>
        <end position="250"/>
    </location>
</feature>
<feature type="transmembrane region" description="Helical" evidence="6">
    <location>
        <begin position="52"/>
        <end position="72"/>
    </location>
</feature>
<organism evidence="8 9">
    <name type="scientific">Nocardiopsis mangrovi</name>
    <dbReference type="NCBI Taxonomy" id="1179818"/>
    <lineage>
        <taxon>Bacteria</taxon>
        <taxon>Bacillati</taxon>
        <taxon>Actinomycetota</taxon>
        <taxon>Actinomycetes</taxon>
        <taxon>Streptosporangiales</taxon>
        <taxon>Nocardiopsidaceae</taxon>
        <taxon>Nocardiopsis</taxon>
    </lineage>
</organism>
<evidence type="ECO:0000313" key="9">
    <source>
        <dbReference type="Proteomes" id="UP001595923"/>
    </source>
</evidence>
<name>A0ABV9DPX3_9ACTN</name>
<evidence type="ECO:0000259" key="7">
    <source>
        <dbReference type="PROSITE" id="PS50850"/>
    </source>
</evidence>
<dbReference type="Proteomes" id="UP001595923">
    <property type="component" value="Unassembled WGS sequence"/>
</dbReference>
<protein>
    <submittedName>
        <fullName evidence="8">MFS transporter</fullName>
    </submittedName>
</protein>
<dbReference type="EMBL" id="JBHSFQ010000001">
    <property type="protein sequence ID" value="MFC4560256.1"/>
    <property type="molecule type" value="Genomic_DNA"/>
</dbReference>
<sequence>MTAPTGQRPGVLAPLRHGPFRALAAGRALMYFGNGLATVALGFAVLDVTGSLVDLGLVVGARSLANVILLLFGGVLADRLPRALVLQGGCVLAALSQGLVAATVLLGAANLPILIVLSLLNGAAAAANLPAAAALTPQTVPRALLQQANALVRVGVNIGLLTGMSIGTVIVGGIGPGWAIAVDAALFALAGACFALLRLPAAAPAPDGPAHPLRELAEGWTEFASRPWVWIVVLQFMVVNATWSGTTAVLGPAIADDTFGRVAWGVVLMSYSAGLILGGLLAARWQPRRALLVGVVLVVVDAVPMLGLTGTPSPAFLFGAMFLTGVALEQFTVAWEVSLQENIPPAKLARVYSYDALGSFIALPVGEIAVGPLAEAVGTDTTLKGMAALLLVSTALAAAGRSVRGLTRAPSG</sequence>
<dbReference type="Pfam" id="PF07690">
    <property type="entry name" value="MFS_1"/>
    <property type="match status" value="1"/>
</dbReference>
<evidence type="ECO:0000256" key="5">
    <source>
        <dbReference type="ARBA" id="ARBA00023136"/>
    </source>
</evidence>